<dbReference type="RefSeq" id="WP_089412203.1">
    <property type="nucleotide sequence ID" value="NZ_FZQA01000003.1"/>
</dbReference>
<dbReference type="AlphaFoldDB" id="A0A239PUG4"/>
<dbReference type="InterPro" id="IPR005548">
    <property type="entry name" value="Cell_div_FtsQ/DivIB_C"/>
</dbReference>
<evidence type="ECO:0000256" key="2">
    <source>
        <dbReference type="ARBA" id="ARBA00022475"/>
    </source>
</evidence>
<dbReference type="Proteomes" id="UP000198346">
    <property type="component" value="Unassembled WGS sequence"/>
</dbReference>
<keyword evidence="7 9" id="KW-0472">Membrane</keyword>
<keyword evidence="6 9" id="KW-1133">Transmembrane helix</keyword>
<sequence length="281" mass="30582">MNKPKRKAKTKKQPARRRTAKAKPPSLWSRLAGASRNYLLAGAAGACVILVGAGIMLWSGGYVGLLGERIDRALRESATAAGFEIRRVTLKGRRETANDELEAALGPALGKSILHFDIEAARARIEELGWVRAAAVSRLLPDTVHVSIRERAPAAVWQLSGRLYLIDDRGVVIRPVSGGAYPHLPFIVGAGAPEAAAGVLQALAGHEALRAQTLALVRVSERRWDVKLRNETVVMLPEENFARALDEVAALHAANGLLDQPLEYVDLRDPERLVVRRRGEE</sequence>
<comment type="similarity">
    <text evidence="9">Belongs to the FtsQ/DivIB family. FtsQ subfamily.</text>
</comment>
<proteinExistence type="inferred from homology"/>
<comment type="subcellular location">
    <subcellularLocation>
        <location evidence="9">Cell inner membrane</location>
        <topology evidence="9">Single-pass type II membrane protein</topology>
    </subcellularLocation>
    <subcellularLocation>
        <location evidence="1">Membrane</location>
    </subcellularLocation>
    <text evidence="9">Localizes to the division septum.</text>
</comment>
<evidence type="ECO:0000256" key="1">
    <source>
        <dbReference type="ARBA" id="ARBA00004370"/>
    </source>
</evidence>
<evidence type="ECO:0000256" key="7">
    <source>
        <dbReference type="ARBA" id="ARBA00023136"/>
    </source>
</evidence>
<keyword evidence="3 9" id="KW-0997">Cell inner membrane</keyword>
<evidence type="ECO:0000256" key="8">
    <source>
        <dbReference type="ARBA" id="ARBA00023306"/>
    </source>
</evidence>
<dbReference type="InterPro" id="IPR045335">
    <property type="entry name" value="FtsQ_C_sf"/>
</dbReference>
<keyword evidence="13" id="KW-1185">Reference proteome</keyword>
<feature type="domain" description="POTRA" evidence="11">
    <location>
        <begin position="83"/>
        <end position="151"/>
    </location>
</feature>
<dbReference type="GO" id="GO:0090529">
    <property type="term" value="P:cell septum assembly"/>
    <property type="evidence" value="ECO:0007669"/>
    <property type="project" value="InterPro"/>
</dbReference>
<evidence type="ECO:0000256" key="4">
    <source>
        <dbReference type="ARBA" id="ARBA00022618"/>
    </source>
</evidence>
<evidence type="ECO:0000256" key="3">
    <source>
        <dbReference type="ARBA" id="ARBA00022519"/>
    </source>
</evidence>
<dbReference type="PANTHER" id="PTHR35851:SF1">
    <property type="entry name" value="CELL DIVISION PROTEIN FTSQ"/>
    <property type="match status" value="1"/>
</dbReference>
<dbReference type="InterPro" id="IPR013685">
    <property type="entry name" value="POTRA_FtsQ_type"/>
</dbReference>
<evidence type="ECO:0000313" key="13">
    <source>
        <dbReference type="Proteomes" id="UP000198346"/>
    </source>
</evidence>
<dbReference type="GO" id="GO:0005886">
    <property type="term" value="C:plasma membrane"/>
    <property type="evidence" value="ECO:0007669"/>
    <property type="project" value="UniProtKB-SubCell"/>
</dbReference>
<feature type="compositionally biased region" description="Basic residues" evidence="10">
    <location>
        <begin position="1"/>
        <end position="21"/>
    </location>
</feature>
<evidence type="ECO:0000259" key="11">
    <source>
        <dbReference type="PROSITE" id="PS51779"/>
    </source>
</evidence>
<dbReference type="Gene3D" id="3.10.20.310">
    <property type="entry name" value="membrane protein fhac"/>
    <property type="match status" value="1"/>
</dbReference>
<evidence type="ECO:0000313" key="12">
    <source>
        <dbReference type="EMBL" id="SNT73327.1"/>
    </source>
</evidence>
<dbReference type="GO" id="GO:0043093">
    <property type="term" value="P:FtsZ-dependent cytokinesis"/>
    <property type="evidence" value="ECO:0007669"/>
    <property type="project" value="UniProtKB-UniRule"/>
</dbReference>
<name>A0A239PUG4_9PROT</name>
<dbReference type="EMBL" id="FZQA01000003">
    <property type="protein sequence ID" value="SNT73327.1"/>
    <property type="molecule type" value="Genomic_DNA"/>
</dbReference>
<dbReference type="PANTHER" id="PTHR35851">
    <property type="entry name" value="CELL DIVISION PROTEIN FTSQ"/>
    <property type="match status" value="1"/>
</dbReference>
<organism evidence="12 13">
    <name type="scientific">Amphiplicatus metriothermophilus</name>
    <dbReference type="NCBI Taxonomy" id="1519374"/>
    <lineage>
        <taxon>Bacteria</taxon>
        <taxon>Pseudomonadati</taxon>
        <taxon>Pseudomonadota</taxon>
        <taxon>Alphaproteobacteria</taxon>
        <taxon>Parvularculales</taxon>
        <taxon>Parvularculaceae</taxon>
        <taxon>Amphiplicatus</taxon>
    </lineage>
</organism>
<dbReference type="Pfam" id="PF03799">
    <property type="entry name" value="FtsQ_DivIB_C"/>
    <property type="match status" value="1"/>
</dbReference>
<evidence type="ECO:0000256" key="9">
    <source>
        <dbReference type="HAMAP-Rule" id="MF_00911"/>
    </source>
</evidence>
<dbReference type="OrthoDB" id="9783091at2"/>
<evidence type="ECO:0000256" key="6">
    <source>
        <dbReference type="ARBA" id="ARBA00022989"/>
    </source>
</evidence>
<comment type="function">
    <text evidence="9">Essential cell division protein.</text>
</comment>
<dbReference type="Pfam" id="PF08478">
    <property type="entry name" value="POTRA_1"/>
    <property type="match status" value="1"/>
</dbReference>
<dbReference type="InterPro" id="IPR026579">
    <property type="entry name" value="FtsQ"/>
</dbReference>
<dbReference type="HAMAP" id="MF_00911">
    <property type="entry name" value="FtsQ_subfam"/>
    <property type="match status" value="1"/>
</dbReference>
<evidence type="ECO:0000256" key="10">
    <source>
        <dbReference type="SAM" id="MobiDB-lite"/>
    </source>
</evidence>
<keyword evidence="4 9" id="KW-0132">Cell division</keyword>
<feature type="region of interest" description="Disordered" evidence="10">
    <location>
        <begin position="1"/>
        <end position="24"/>
    </location>
</feature>
<protein>
    <recommendedName>
        <fullName evidence="9">Cell division protein FtsQ</fullName>
    </recommendedName>
</protein>
<evidence type="ECO:0000256" key="5">
    <source>
        <dbReference type="ARBA" id="ARBA00022692"/>
    </source>
</evidence>
<dbReference type="GO" id="GO:0032153">
    <property type="term" value="C:cell division site"/>
    <property type="evidence" value="ECO:0007669"/>
    <property type="project" value="UniProtKB-UniRule"/>
</dbReference>
<feature type="transmembrane region" description="Helical" evidence="9">
    <location>
        <begin position="38"/>
        <end position="58"/>
    </location>
</feature>
<keyword evidence="5 9" id="KW-0812">Transmembrane</keyword>
<dbReference type="InterPro" id="IPR034746">
    <property type="entry name" value="POTRA"/>
</dbReference>
<dbReference type="PROSITE" id="PS51779">
    <property type="entry name" value="POTRA"/>
    <property type="match status" value="1"/>
</dbReference>
<keyword evidence="8 9" id="KW-0131">Cell cycle</keyword>
<gene>
    <name evidence="9" type="primary">ftsQ</name>
    <name evidence="12" type="ORF">SAMN06297382_1725</name>
</gene>
<dbReference type="Gene3D" id="3.40.50.11690">
    <property type="entry name" value="Cell division protein FtsQ/DivIB"/>
    <property type="match status" value="1"/>
</dbReference>
<keyword evidence="2 9" id="KW-1003">Cell membrane</keyword>
<accession>A0A239PUG4</accession>
<reference evidence="12 13" key="1">
    <citation type="submission" date="2017-07" db="EMBL/GenBank/DDBJ databases">
        <authorList>
            <person name="Sun Z.S."/>
            <person name="Albrecht U."/>
            <person name="Echele G."/>
            <person name="Lee C.C."/>
        </authorList>
    </citation>
    <scope>NUCLEOTIDE SEQUENCE [LARGE SCALE GENOMIC DNA]</scope>
    <source>
        <strain evidence="12 13">CGMCC 1.12710</strain>
    </source>
</reference>